<feature type="disulfide bond" description="Redox-active" evidence="8">
    <location>
        <begin position="49"/>
        <end position="52"/>
    </location>
</feature>
<evidence type="ECO:0000256" key="4">
    <source>
        <dbReference type="ARBA" id="ARBA00022764"/>
    </source>
</evidence>
<dbReference type="Gene3D" id="3.40.30.10">
    <property type="entry name" value="Glutaredoxin"/>
    <property type="match status" value="1"/>
</dbReference>
<dbReference type="OrthoDB" id="9784896at2"/>
<keyword evidence="6" id="KW-0676">Redox-active center</keyword>
<dbReference type="RefSeq" id="WP_157989666.1">
    <property type="nucleotide sequence ID" value="NZ_LR217720.1"/>
</dbReference>
<evidence type="ECO:0000256" key="7">
    <source>
        <dbReference type="PIRNR" id="PIRNR001488"/>
    </source>
</evidence>
<dbReference type="Pfam" id="PF01323">
    <property type="entry name" value="DSBA"/>
    <property type="match status" value="1"/>
</dbReference>
<feature type="domain" description="Thioredoxin" evidence="10">
    <location>
        <begin position="9"/>
        <end position="160"/>
    </location>
</feature>
<dbReference type="PROSITE" id="PS00194">
    <property type="entry name" value="THIOREDOXIN_1"/>
    <property type="match status" value="1"/>
</dbReference>
<comment type="similarity">
    <text evidence="2">Belongs to the thioredoxin family. DsbA subfamily.</text>
</comment>
<evidence type="ECO:0000259" key="10">
    <source>
        <dbReference type="PROSITE" id="PS51352"/>
    </source>
</evidence>
<sequence length="209" mass="23752" precursor="true">MKNIFFTVVAMVLAYSAFAAPFNDGKQYMTLTKPITTIPPVLEFFSFYCPHCYEFEKAWYNQDILNGDFGLHGQVVKYHIINFGGDMGQTLSHVWAMARMMGVEKKVMFPIFEGLLINKTIVDSASLKKVFIKSTGIKSEDYDSAWHNPIVLSLLEKQKKISEDINLPGVPVMLINGKYIVTGDGLDRSSINTYIHQYANTVRYLLSKR</sequence>
<organism evidence="11 12">
    <name type="scientific">Candidatus Erwinia haradaeae</name>
    <dbReference type="NCBI Taxonomy" id="1922217"/>
    <lineage>
        <taxon>Bacteria</taxon>
        <taxon>Pseudomonadati</taxon>
        <taxon>Pseudomonadota</taxon>
        <taxon>Gammaproteobacteria</taxon>
        <taxon>Enterobacterales</taxon>
        <taxon>Erwiniaceae</taxon>
        <taxon>Erwinia</taxon>
    </lineage>
</organism>
<gene>
    <name evidence="11" type="primary">dsbA</name>
    <name evidence="11" type="ORF">ERCILAFE3058_242</name>
</gene>
<dbReference type="PANTHER" id="PTHR35891:SF2">
    <property type="entry name" value="THIOL:DISULFIDE INTERCHANGE PROTEIN DSBA"/>
    <property type="match status" value="1"/>
</dbReference>
<evidence type="ECO:0000256" key="1">
    <source>
        <dbReference type="ARBA" id="ARBA00004418"/>
    </source>
</evidence>
<dbReference type="PIRSF" id="PIRSF001488">
    <property type="entry name" value="Tdi_protein"/>
    <property type="match status" value="1"/>
</dbReference>
<keyword evidence="5 7" id="KW-1015">Disulfide bond</keyword>
<dbReference type="InterPro" id="IPR036249">
    <property type="entry name" value="Thioredoxin-like_sf"/>
</dbReference>
<dbReference type="InterPro" id="IPR013766">
    <property type="entry name" value="Thioredoxin_domain"/>
</dbReference>
<dbReference type="InterPro" id="IPR001853">
    <property type="entry name" value="DSBA-like_thioredoxin_dom"/>
</dbReference>
<keyword evidence="3 9" id="KW-0732">Signal</keyword>
<proteinExistence type="inferred from homology"/>
<dbReference type="CDD" id="cd03019">
    <property type="entry name" value="DsbA_DsbA"/>
    <property type="match status" value="1"/>
</dbReference>
<dbReference type="InterPro" id="IPR017937">
    <property type="entry name" value="Thioredoxin_CS"/>
</dbReference>
<dbReference type="InterPro" id="IPR023205">
    <property type="entry name" value="DsbA/DsbL"/>
</dbReference>
<feature type="chain" id="PRO_5019588581" description="Thiol:disulfide interchange protein" evidence="9">
    <location>
        <begin position="20"/>
        <end position="209"/>
    </location>
</feature>
<evidence type="ECO:0000313" key="12">
    <source>
        <dbReference type="Proteomes" id="UP000294418"/>
    </source>
</evidence>
<evidence type="ECO:0000256" key="8">
    <source>
        <dbReference type="PIRSR" id="PIRSR001488-1"/>
    </source>
</evidence>
<dbReference type="PROSITE" id="PS51352">
    <property type="entry name" value="THIOREDOXIN_2"/>
    <property type="match status" value="1"/>
</dbReference>
<evidence type="ECO:0000256" key="3">
    <source>
        <dbReference type="ARBA" id="ARBA00022729"/>
    </source>
</evidence>
<dbReference type="EMBL" id="LR217720">
    <property type="protein sequence ID" value="VFP84147.1"/>
    <property type="molecule type" value="Genomic_DNA"/>
</dbReference>
<dbReference type="GO" id="GO:0042597">
    <property type="term" value="C:periplasmic space"/>
    <property type="evidence" value="ECO:0007669"/>
    <property type="project" value="UniProtKB-SubCell"/>
</dbReference>
<evidence type="ECO:0000256" key="6">
    <source>
        <dbReference type="ARBA" id="ARBA00023284"/>
    </source>
</evidence>
<dbReference type="InterPro" id="IPR050824">
    <property type="entry name" value="Thiol_disulfide_DsbA"/>
</dbReference>
<dbReference type="SUPFAM" id="SSF52833">
    <property type="entry name" value="Thioredoxin-like"/>
    <property type="match status" value="1"/>
</dbReference>
<keyword evidence="4 7" id="KW-0574">Periplasm</keyword>
<dbReference type="AlphaFoldDB" id="A0A451DCM1"/>
<evidence type="ECO:0000256" key="5">
    <source>
        <dbReference type="ARBA" id="ARBA00023157"/>
    </source>
</evidence>
<feature type="signal peptide" evidence="9">
    <location>
        <begin position="1"/>
        <end position="19"/>
    </location>
</feature>
<dbReference type="Proteomes" id="UP000294418">
    <property type="component" value="Chromosome"/>
</dbReference>
<evidence type="ECO:0000313" key="11">
    <source>
        <dbReference type="EMBL" id="VFP84147.1"/>
    </source>
</evidence>
<accession>A0A451DCM1</accession>
<comment type="subcellular location">
    <subcellularLocation>
        <location evidence="1 7">Periplasm</location>
    </subcellularLocation>
</comment>
<dbReference type="PANTHER" id="PTHR35891">
    <property type="entry name" value="THIOL:DISULFIDE INTERCHANGE PROTEIN DSBA"/>
    <property type="match status" value="1"/>
</dbReference>
<evidence type="ECO:0000256" key="2">
    <source>
        <dbReference type="ARBA" id="ARBA00005791"/>
    </source>
</evidence>
<reference evidence="11 12" key="1">
    <citation type="submission" date="2019-02" db="EMBL/GenBank/DDBJ databases">
        <authorList>
            <person name="Manzano-Marin A."/>
            <person name="Manzano-Marin A."/>
        </authorList>
    </citation>
    <scope>NUCLEOTIDE SEQUENCE [LARGE SCALE GENOMIC DNA]</scope>
    <source>
        <strain evidence="11 12">ErCilaricifoliae</strain>
    </source>
</reference>
<dbReference type="GO" id="GO:0015036">
    <property type="term" value="F:disulfide oxidoreductase activity"/>
    <property type="evidence" value="ECO:0007669"/>
    <property type="project" value="UniProtKB-ARBA"/>
</dbReference>
<protein>
    <recommendedName>
        <fullName evidence="7">Thiol:disulfide interchange protein</fullName>
    </recommendedName>
</protein>
<name>A0A451DCM1_9GAMM</name>
<evidence type="ECO:0000256" key="9">
    <source>
        <dbReference type="SAM" id="SignalP"/>
    </source>
</evidence>